<dbReference type="InterPro" id="IPR017812">
    <property type="entry name" value="Mycothiol_ligase_MshC"/>
</dbReference>
<dbReference type="CDD" id="cd00672">
    <property type="entry name" value="CysRS_core"/>
    <property type="match status" value="1"/>
</dbReference>
<feature type="compositionally biased region" description="Basic and acidic residues" evidence="11">
    <location>
        <begin position="186"/>
        <end position="199"/>
    </location>
</feature>
<evidence type="ECO:0000256" key="2">
    <source>
        <dbReference type="ARBA" id="ARBA00007723"/>
    </source>
</evidence>
<dbReference type="EC" id="6.3.1.13" evidence="10"/>
<comment type="catalytic activity">
    <reaction evidence="9 10">
        <text>1D-myo-inositol 2-amino-2-deoxy-alpha-D-glucopyranoside + L-cysteine + ATP = 1D-myo-inositol 2-(L-cysteinylamino)-2-deoxy-alpha-D-glucopyranoside + AMP + diphosphate + H(+)</text>
        <dbReference type="Rhea" id="RHEA:26176"/>
        <dbReference type="ChEBI" id="CHEBI:15378"/>
        <dbReference type="ChEBI" id="CHEBI:30616"/>
        <dbReference type="ChEBI" id="CHEBI:33019"/>
        <dbReference type="ChEBI" id="CHEBI:35235"/>
        <dbReference type="ChEBI" id="CHEBI:58886"/>
        <dbReference type="ChEBI" id="CHEBI:58887"/>
        <dbReference type="ChEBI" id="CHEBI:456215"/>
        <dbReference type="EC" id="6.3.1.13"/>
    </reaction>
</comment>
<dbReference type="GO" id="GO:0004817">
    <property type="term" value="F:cysteine-tRNA ligase activity"/>
    <property type="evidence" value="ECO:0007669"/>
    <property type="project" value="TreeGrafter"/>
</dbReference>
<evidence type="ECO:0000313" key="13">
    <source>
        <dbReference type="EMBL" id="SNR50831.1"/>
    </source>
</evidence>
<evidence type="ECO:0000259" key="12">
    <source>
        <dbReference type="Pfam" id="PF01406"/>
    </source>
</evidence>
<dbReference type="SUPFAM" id="SSF52374">
    <property type="entry name" value="Nucleotidylyl transferase"/>
    <property type="match status" value="1"/>
</dbReference>
<dbReference type="RefSeq" id="WP_089336577.1">
    <property type="nucleotide sequence ID" value="NZ_FZNO01000010.1"/>
</dbReference>
<keyword evidence="14" id="KW-1185">Reference proteome</keyword>
<keyword evidence="7 10" id="KW-0862">Zinc</keyword>
<dbReference type="AlphaFoldDB" id="A0A238WWV6"/>
<dbReference type="FunFam" id="3.40.50.620:FF:000134">
    <property type="entry name" value="L-cysteine:1D-myo-inositol 2-amino-2-deoxy-alpha-D-glucopyranoside ligase"/>
    <property type="match status" value="1"/>
</dbReference>
<feature type="binding site" evidence="10">
    <location>
        <begin position="43"/>
        <end position="46"/>
    </location>
    <ligand>
        <name>L-cysteinyl-5'-AMP</name>
        <dbReference type="ChEBI" id="CHEBI:144924"/>
    </ligand>
</feature>
<dbReference type="GO" id="GO:0010125">
    <property type="term" value="P:mycothiol biosynthetic process"/>
    <property type="evidence" value="ECO:0007669"/>
    <property type="project" value="UniProtKB-UniRule"/>
</dbReference>
<dbReference type="PRINTS" id="PR00983">
    <property type="entry name" value="TRNASYNTHCYS"/>
</dbReference>
<dbReference type="InterPro" id="IPR014729">
    <property type="entry name" value="Rossmann-like_a/b/a_fold"/>
</dbReference>
<proteinExistence type="inferred from homology"/>
<dbReference type="InterPro" id="IPR032678">
    <property type="entry name" value="tRNA-synt_1_cat_dom"/>
</dbReference>
<organism evidence="13 14">
    <name type="scientific">Blastococcus mobilis</name>
    <dbReference type="NCBI Taxonomy" id="1938746"/>
    <lineage>
        <taxon>Bacteria</taxon>
        <taxon>Bacillati</taxon>
        <taxon>Actinomycetota</taxon>
        <taxon>Actinomycetes</taxon>
        <taxon>Geodermatophilales</taxon>
        <taxon>Geodermatophilaceae</taxon>
        <taxon>Blastococcus</taxon>
    </lineage>
</organism>
<dbReference type="EMBL" id="FZNO01000010">
    <property type="protein sequence ID" value="SNR50831.1"/>
    <property type="molecule type" value="Genomic_DNA"/>
</dbReference>
<gene>
    <name evidence="10" type="primary">mshC</name>
    <name evidence="13" type="ORF">SAMN06272737_11062</name>
</gene>
<keyword evidence="4 10" id="KW-0436">Ligase</keyword>
<evidence type="ECO:0000256" key="6">
    <source>
        <dbReference type="ARBA" id="ARBA00022741"/>
    </source>
</evidence>
<comment type="similarity">
    <text evidence="2 10">Belongs to the class-I aminoacyl-tRNA synthetase family. MshC subfamily.</text>
</comment>
<feature type="binding site" evidence="10">
    <location>
        <position position="256"/>
    </location>
    <ligand>
        <name>Zn(2+)</name>
        <dbReference type="ChEBI" id="CHEBI:29105"/>
    </ligand>
</feature>
<protein>
    <recommendedName>
        <fullName evidence="10">L-cysteine:1D-myo-inositol 2-amino-2-deoxy-alpha-D-glucopyranoside ligase</fullName>
        <shortName evidence="10">L-Cys:GlcN-Ins ligase</shortName>
        <ecNumber evidence="10">6.3.1.13</ecNumber>
    </recommendedName>
    <alternativeName>
        <fullName evidence="10">Mycothiol ligase</fullName>
        <shortName evidence="10">MSH ligase</shortName>
    </alternativeName>
</protein>
<dbReference type="Proteomes" id="UP000198403">
    <property type="component" value="Unassembled WGS sequence"/>
</dbReference>
<keyword evidence="8 10" id="KW-0067">ATP-binding</keyword>
<accession>A0A238WWV6</accession>
<dbReference type="GO" id="GO:0005829">
    <property type="term" value="C:cytosol"/>
    <property type="evidence" value="ECO:0007669"/>
    <property type="project" value="TreeGrafter"/>
</dbReference>
<dbReference type="GO" id="GO:0006423">
    <property type="term" value="P:cysteinyl-tRNA aminoacylation"/>
    <property type="evidence" value="ECO:0007669"/>
    <property type="project" value="TreeGrafter"/>
</dbReference>
<keyword evidence="5 10" id="KW-0479">Metal-binding</keyword>
<evidence type="ECO:0000256" key="8">
    <source>
        <dbReference type="ARBA" id="ARBA00022840"/>
    </source>
</evidence>
<evidence type="ECO:0000313" key="14">
    <source>
        <dbReference type="Proteomes" id="UP000198403"/>
    </source>
</evidence>
<dbReference type="Pfam" id="PF01406">
    <property type="entry name" value="tRNA-synt_1e"/>
    <property type="match status" value="1"/>
</dbReference>
<evidence type="ECO:0000256" key="10">
    <source>
        <dbReference type="HAMAP-Rule" id="MF_01697"/>
    </source>
</evidence>
<feature type="binding site" evidence="10">
    <location>
        <position position="58"/>
    </location>
    <ligand>
        <name>L-cysteinyl-5'-AMP</name>
        <dbReference type="ChEBI" id="CHEBI:144924"/>
    </ligand>
</feature>
<dbReference type="HAMAP" id="MF_01697">
    <property type="entry name" value="MshC"/>
    <property type="match status" value="1"/>
</dbReference>
<evidence type="ECO:0000256" key="9">
    <source>
        <dbReference type="ARBA" id="ARBA00048350"/>
    </source>
</evidence>
<reference evidence="13 14" key="1">
    <citation type="submission" date="2017-06" db="EMBL/GenBank/DDBJ databases">
        <authorList>
            <person name="Kim H.J."/>
            <person name="Triplett B.A."/>
        </authorList>
    </citation>
    <scope>NUCLEOTIDE SEQUENCE [LARGE SCALE GENOMIC DNA]</scope>
    <source>
        <strain evidence="13 14">DSM 44272</strain>
    </source>
</reference>
<feature type="short sequence motif" description="'HIGH' region" evidence="10">
    <location>
        <begin position="45"/>
        <end position="55"/>
    </location>
</feature>
<dbReference type="NCBIfam" id="TIGR03447">
    <property type="entry name" value="mycothiol_MshC"/>
    <property type="match status" value="1"/>
</dbReference>
<evidence type="ECO:0000256" key="3">
    <source>
        <dbReference type="ARBA" id="ARBA00011245"/>
    </source>
</evidence>
<evidence type="ECO:0000256" key="4">
    <source>
        <dbReference type="ARBA" id="ARBA00022598"/>
    </source>
</evidence>
<comment type="function">
    <text evidence="1 10">Catalyzes the ATP-dependent condensation of GlcN-Ins and L-cysteine to form L-Cys-GlcN-Ins.</text>
</comment>
<evidence type="ECO:0000256" key="11">
    <source>
        <dbReference type="SAM" id="MobiDB-lite"/>
    </source>
</evidence>
<dbReference type="Gene3D" id="1.20.120.640">
    <property type="entry name" value="Anticodon-binding domain of a subclass of class I aminoacyl-tRNA synthetases"/>
    <property type="match status" value="1"/>
</dbReference>
<feature type="region of interest" description="Disordered" evidence="11">
    <location>
        <begin position="186"/>
        <end position="222"/>
    </location>
</feature>
<dbReference type="InterPro" id="IPR024909">
    <property type="entry name" value="Cys-tRNA/MSH_ligase"/>
</dbReference>
<dbReference type="Gene3D" id="3.40.50.620">
    <property type="entry name" value="HUPs"/>
    <property type="match status" value="1"/>
</dbReference>
<evidence type="ECO:0000256" key="1">
    <source>
        <dbReference type="ARBA" id="ARBA00003679"/>
    </source>
</evidence>
<comment type="cofactor">
    <cofactor evidence="10">
        <name>Zn(2+)</name>
        <dbReference type="ChEBI" id="CHEBI:29105"/>
    </cofactor>
    <text evidence="10">Binds 1 zinc ion per subunit.</text>
</comment>
<keyword evidence="6 10" id="KW-0547">Nucleotide-binding</keyword>
<evidence type="ECO:0000256" key="7">
    <source>
        <dbReference type="ARBA" id="ARBA00022833"/>
    </source>
</evidence>
<feature type="short sequence motif" description="'ERGGDP' region" evidence="10">
    <location>
        <begin position="186"/>
        <end position="191"/>
    </location>
</feature>
<feature type="binding site" evidence="10">
    <location>
        <begin position="249"/>
        <end position="251"/>
    </location>
    <ligand>
        <name>L-cysteinyl-5'-AMP</name>
        <dbReference type="ChEBI" id="CHEBI:144924"/>
    </ligand>
</feature>
<feature type="short sequence motif" description="'KMSKS' region" evidence="10">
    <location>
        <begin position="289"/>
        <end position="293"/>
    </location>
</feature>
<sequence length="417" mass="45150">MLSWPAPLLPTLPGTGPVLKLYDTSRREVVATSPGPTARMYVCGITPYDATHLGHAATYLAFDLVNRVWRDAGHAVHYVQNVTDIDDPLLERADRDHEDWIVLGMRETALFREDMTALRVLPPEDYVGAVESIPRIVAHIEDLLTEGLAYVLDDGTGDIYHDVAQAPGFGEQSRYDETTMLRFFAERGGDPDRPGKRQPLDPMLWRGPRPGEPSWPGPKGAAGRPGWHIECATIALDTIGMGFDVQGGGSDLIFPHHEYSAVHAEALTATKPFAQAYVHAAMIGLDGEKMSKSRGNLVFVSRLRGDGVDPMAIRLALLSGHYRTDRAWTTDLLRTAEERLATWRRAVALDAGAPAAPLLLGLRERLADDLDSPGAIALVDAWAAETLAGGADAEDEAPRIVCDAVDALLGVALGDCG</sequence>
<dbReference type="GO" id="GO:0005524">
    <property type="term" value="F:ATP binding"/>
    <property type="evidence" value="ECO:0007669"/>
    <property type="project" value="UniProtKB-KW"/>
</dbReference>
<dbReference type="GO" id="GO:0035446">
    <property type="term" value="F:cysteine-glucosaminylinositol ligase activity"/>
    <property type="evidence" value="ECO:0007669"/>
    <property type="project" value="UniProtKB-UniRule"/>
</dbReference>
<dbReference type="GO" id="GO:0008270">
    <property type="term" value="F:zinc ion binding"/>
    <property type="evidence" value="ECO:0007669"/>
    <property type="project" value="UniProtKB-UniRule"/>
</dbReference>
<feature type="binding site" evidence="10">
    <location>
        <position position="227"/>
    </location>
    <ligand>
        <name>L-cysteinyl-5'-AMP</name>
        <dbReference type="ChEBI" id="CHEBI:144924"/>
    </ligand>
</feature>
<comment type="subunit">
    <text evidence="3 10">Monomer.</text>
</comment>
<feature type="binding site" evidence="10">
    <location>
        <position position="231"/>
    </location>
    <ligand>
        <name>Zn(2+)</name>
        <dbReference type="ChEBI" id="CHEBI:29105"/>
    </ligand>
</feature>
<feature type="binding site" evidence="10">
    <location>
        <position position="283"/>
    </location>
    <ligand>
        <name>L-cysteinyl-5'-AMP</name>
        <dbReference type="ChEBI" id="CHEBI:144924"/>
    </ligand>
</feature>
<feature type="binding site" evidence="10">
    <location>
        <begin position="81"/>
        <end position="83"/>
    </location>
    <ligand>
        <name>L-cysteinyl-5'-AMP</name>
        <dbReference type="ChEBI" id="CHEBI:144924"/>
    </ligand>
</feature>
<dbReference type="PANTHER" id="PTHR10890:SF3">
    <property type="entry name" value="CYSTEINE--TRNA LIGASE, CYTOPLASMIC"/>
    <property type="match status" value="1"/>
</dbReference>
<evidence type="ECO:0000256" key="5">
    <source>
        <dbReference type="ARBA" id="ARBA00022723"/>
    </source>
</evidence>
<dbReference type="PANTHER" id="PTHR10890">
    <property type="entry name" value="CYSTEINYL-TRNA SYNTHETASE"/>
    <property type="match status" value="1"/>
</dbReference>
<dbReference type="OrthoDB" id="9815130at2"/>
<feature type="binding site" evidence="10">
    <location>
        <position position="43"/>
    </location>
    <ligand>
        <name>Zn(2+)</name>
        <dbReference type="ChEBI" id="CHEBI:29105"/>
    </ligand>
</feature>
<feature type="domain" description="tRNA synthetases class I catalytic" evidence="12">
    <location>
        <begin position="38"/>
        <end position="336"/>
    </location>
</feature>
<name>A0A238WWV6_9ACTN</name>